<sequence length="496" mass="53266">MPSPLALAGQVAETQNKLIQNQTNQQQFRARNKLGQIISRPDVTDPSTGQTNYNKLNSLVAQDPDTSWDANEIASQNIARQTDQANLTAAQAKAYKDHFDISTGALANILNKRDEHGQPAPIGRDDVLKAGQDIIYNTSLPQELKSALISDVVSAASSMTDNSDQNRQTLQRYLLMTLEASKRMDTVAPEPVMNNLGNRVNATSFNRLTGQATDFGSAQVGLSPAELTSPTSYFDDQKKQPSIMTQGAFAALQGYQQPGGGFGVSGVAPQAPLPPAPTVHTAPALGQDQDVKNQTDRAQALIDSGNAAYQQRSVIKQALAEAAQPDIVSGPNAGSIKSVKQFLSQIPGVNIPSTADTEVLQKTLEQLAQQRLATLGQSGAATDAKLASAQASTPGIHMSNQGMVNALYSYKGASDATSLAAQAWQYARQHGKALGDYNDFLMRYNRDVDPFVLTVQAMPPKEQKKLLETLSSEERKKYSDSLTVINSLAKLTGWQP</sequence>
<accession>V4N9S4</accession>
<organism evidence="1 2">
    <name type="scientific">Asticcacaulis benevestitus DSM 16100 = ATCC BAA-896</name>
    <dbReference type="NCBI Taxonomy" id="1121022"/>
    <lineage>
        <taxon>Bacteria</taxon>
        <taxon>Pseudomonadati</taxon>
        <taxon>Pseudomonadota</taxon>
        <taxon>Alphaproteobacteria</taxon>
        <taxon>Caulobacterales</taxon>
        <taxon>Caulobacteraceae</taxon>
        <taxon>Asticcacaulis</taxon>
    </lineage>
</organism>
<dbReference type="AlphaFoldDB" id="V4N9S4"/>
<dbReference type="EMBL" id="AWGB01000116">
    <property type="protein sequence ID" value="ESQ78657.1"/>
    <property type="molecule type" value="Genomic_DNA"/>
</dbReference>
<dbReference type="PATRIC" id="fig|1121022.4.peg.4717"/>
<reference evidence="1 2" key="1">
    <citation type="journal article" date="2014" name="Nature">
        <title>Sequential evolution of bacterial morphology by co-option of a developmental regulator.</title>
        <authorList>
            <person name="Jiang C."/>
            <person name="Brown P.J."/>
            <person name="Ducret A."/>
            <person name="Brun Y.V."/>
        </authorList>
    </citation>
    <scope>NUCLEOTIDE SEQUENCE [LARGE SCALE GENOMIC DNA]</scope>
    <source>
        <strain evidence="1 2">DSM 16100</strain>
    </source>
</reference>
<protein>
    <submittedName>
        <fullName evidence="1">Uncharacterized protein</fullName>
    </submittedName>
</protein>
<evidence type="ECO:0000313" key="2">
    <source>
        <dbReference type="Proteomes" id="UP000017837"/>
    </source>
</evidence>
<proteinExistence type="predicted"/>
<gene>
    <name evidence="1" type="ORF">ABENE_23055</name>
</gene>
<dbReference type="Proteomes" id="UP000017837">
    <property type="component" value="Unassembled WGS sequence"/>
</dbReference>
<comment type="caution">
    <text evidence="1">The sequence shown here is derived from an EMBL/GenBank/DDBJ whole genome shotgun (WGS) entry which is preliminary data.</text>
</comment>
<name>V4N9S4_9CAUL</name>
<keyword evidence="2" id="KW-1185">Reference proteome</keyword>
<evidence type="ECO:0000313" key="1">
    <source>
        <dbReference type="EMBL" id="ESQ78657.1"/>
    </source>
</evidence>